<dbReference type="InterPro" id="IPR043502">
    <property type="entry name" value="DNA/RNA_pol_sf"/>
</dbReference>
<dbReference type="CDD" id="cd06444">
    <property type="entry name" value="DNA_pol_A"/>
    <property type="match status" value="1"/>
</dbReference>
<sequence>MHLVVRRLPDRRVSVSRLDDTDGLSGAETVDAHDWAAFVARTERAEPSTRWVWDDTAIWYPELLRAGVRVGRCIDLRLCHAILRSSVATASSALATARPGPWDVPVAAPRDTDVGALFALDAEPGGGERDPLAEFAAQRAAVAGATPDARSRLSLLIAAESAGALIAAEMTFAGLPWDAERHDAVLTELLGPRPAPGARPSRMQEALAEVVTALDVTPFSPESPGELLRALQSAGIPATSTRSWELKQFDHPAIAPLLHYKKMARLFTANGWNWLDQWVEDGRFRPTYVPGGVVTGRWASDGGGALQLPHQVRRAVVPDDGWSFVVADAAQLEPRILAALSGDAAMAAAARGVDLYDGMVTAGAVDTRAHAKVAMLGAMYGATTGESGLLLPRLARAYPRAIGFVEAAARAGERGERVSTRLGRSSPVPGRGWRELQELAAGDAATEAIGRRARTEARNWGRFTRNFVVQGSAAEWALCWMASLRTRLTQLADGTPLTESAHLVFFLHDEIVVHSPIEQADRVARLVTESAAEAGRLIFGDAPVDFPVTAAVVSSYDQAK</sequence>
<dbReference type="Pfam" id="PF00476">
    <property type="entry name" value="DNA_pol_A"/>
    <property type="match status" value="1"/>
</dbReference>
<dbReference type="GO" id="GO:0003677">
    <property type="term" value="F:DNA binding"/>
    <property type="evidence" value="ECO:0007669"/>
    <property type="project" value="InterPro"/>
</dbReference>
<evidence type="ECO:0000259" key="4">
    <source>
        <dbReference type="SMART" id="SM00482"/>
    </source>
</evidence>
<dbReference type="Gene3D" id="1.10.150.20">
    <property type="entry name" value="5' to 3' exonuclease, C-terminal subdomain"/>
    <property type="match status" value="1"/>
</dbReference>
<accession>A0A444PXL9</accession>
<keyword evidence="2" id="KW-0235">DNA replication</keyword>
<gene>
    <name evidence="5" type="ORF">ELQ90_01480</name>
</gene>
<evidence type="ECO:0000313" key="6">
    <source>
        <dbReference type="Proteomes" id="UP000288547"/>
    </source>
</evidence>
<dbReference type="InterPro" id="IPR001098">
    <property type="entry name" value="DNA-dir_DNA_pol_A_palm_dom"/>
</dbReference>
<evidence type="ECO:0000256" key="1">
    <source>
        <dbReference type="ARBA" id="ARBA00012417"/>
    </source>
</evidence>
<comment type="catalytic activity">
    <reaction evidence="3">
        <text>DNA(n) + a 2'-deoxyribonucleoside 5'-triphosphate = DNA(n+1) + diphosphate</text>
        <dbReference type="Rhea" id="RHEA:22508"/>
        <dbReference type="Rhea" id="RHEA-COMP:17339"/>
        <dbReference type="Rhea" id="RHEA-COMP:17340"/>
        <dbReference type="ChEBI" id="CHEBI:33019"/>
        <dbReference type="ChEBI" id="CHEBI:61560"/>
        <dbReference type="ChEBI" id="CHEBI:173112"/>
        <dbReference type="EC" id="2.7.7.7"/>
    </reaction>
</comment>
<dbReference type="RefSeq" id="WP_128493491.1">
    <property type="nucleotide sequence ID" value="NZ_RZNB01000001.1"/>
</dbReference>
<dbReference type="SUPFAM" id="SSF56672">
    <property type="entry name" value="DNA/RNA polymerases"/>
    <property type="match status" value="1"/>
</dbReference>
<comment type="caution">
    <text evidence="5">The sequence shown here is derived from an EMBL/GenBank/DDBJ whole genome shotgun (WGS) entry which is preliminary data.</text>
</comment>
<dbReference type="Gene3D" id="3.30.70.370">
    <property type="match status" value="1"/>
</dbReference>
<dbReference type="GO" id="GO:0003887">
    <property type="term" value="F:DNA-directed DNA polymerase activity"/>
    <property type="evidence" value="ECO:0007669"/>
    <property type="project" value="UniProtKB-EC"/>
</dbReference>
<dbReference type="GO" id="GO:0006261">
    <property type="term" value="P:DNA-templated DNA replication"/>
    <property type="evidence" value="ECO:0007669"/>
    <property type="project" value="InterPro"/>
</dbReference>
<dbReference type="PANTHER" id="PTHR10133:SF27">
    <property type="entry name" value="DNA POLYMERASE NU"/>
    <property type="match status" value="1"/>
</dbReference>
<feature type="domain" description="DNA-directed DNA polymerase family A palm" evidence="4">
    <location>
        <begin position="309"/>
        <end position="519"/>
    </location>
</feature>
<dbReference type="PANTHER" id="PTHR10133">
    <property type="entry name" value="DNA POLYMERASE I"/>
    <property type="match status" value="1"/>
</dbReference>
<dbReference type="EMBL" id="RZNB01000001">
    <property type="protein sequence ID" value="RWZ52649.1"/>
    <property type="molecule type" value="Genomic_DNA"/>
</dbReference>
<dbReference type="OrthoDB" id="4414061at2"/>
<evidence type="ECO:0000313" key="5">
    <source>
        <dbReference type="EMBL" id="RWZ52649.1"/>
    </source>
</evidence>
<dbReference type="EC" id="2.7.7.7" evidence="1"/>
<keyword evidence="5" id="KW-0378">Hydrolase</keyword>
<proteinExistence type="predicted"/>
<dbReference type="SMART" id="SM00482">
    <property type="entry name" value="POLAc"/>
    <property type="match status" value="1"/>
</dbReference>
<reference evidence="5 6" key="1">
    <citation type="submission" date="2018-12" db="EMBL/GenBank/DDBJ databases">
        <authorList>
            <person name="Li F."/>
        </authorList>
    </citation>
    <scope>NUCLEOTIDE SEQUENCE [LARGE SCALE GENOMIC DNA]</scope>
    <source>
        <strain evidence="5 6">11W25H-1</strain>
    </source>
</reference>
<dbReference type="GO" id="GO:0004527">
    <property type="term" value="F:exonuclease activity"/>
    <property type="evidence" value="ECO:0007669"/>
    <property type="project" value="UniProtKB-KW"/>
</dbReference>
<dbReference type="NCBIfam" id="NF011538">
    <property type="entry name" value="PRK14975.1-1"/>
    <property type="match status" value="1"/>
</dbReference>
<dbReference type="GO" id="GO:0006302">
    <property type="term" value="P:double-strand break repair"/>
    <property type="evidence" value="ECO:0007669"/>
    <property type="project" value="TreeGrafter"/>
</dbReference>
<evidence type="ECO:0000256" key="3">
    <source>
        <dbReference type="ARBA" id="ARBA00049244"/>
    </source>
</evidence>
<dbReference type="InterPro" id="IPR002298">
    <property type="entry name" value="DNA_polymerase_A"/>
</dbReference>
<keyword evidence="5" id="KW-0269">Exonuclease</keyword>
<name>A0A444PXL9_9MICO</name>
<organism evidence="5 6">
    <name type="scientific">Labedella phragmitis</name>
    <dbReference type="NCBI Taxonomy" id="2498849"/>
    <lineage>
        <taxon>Bacteria</taxon>
        <taxon>Bacillati</taxon>
        <taxon>Actinomycetota</taxon>
        <taxon>Actinomycetes</taxon>
        <taxon>Micrococcales</taxon>
        <taxon>Microbacteriaceae</taxon>
        <taxon>Labedella</taxon>
    </lineage>
</organism>
<dbReference type="AlphaFoldDB" id="A0A444PXL9"/>
<dbReference type="Proteomes" id="UP000288547">
    <property type="component" value="Unassembled WGS sequence"/>
</dbReference>
<evidence type="ECO:0000256" key="2">
    <source>
        <dbReference type="ARBA" id="ARBA00022705"/>
    </source>
</evidence>
<protein>
    <recommendedName>
        <fullName evidence="1">DNA-directed DNA polymerase</fullName>
        <ecNumber evidence="1">2.7.7.7</ecNumber>
    </recommendedName>
</protein>
<keyword evidence="6" id="KW-1185">Reference proteome</keyword>
<keyword evidence="5" id="KW-0540">Nuclease</keyword>